<name>K9YQ93_DACS8</name>
<dbReference type="InterPro" id="IPR014056">
    <property type="entry name" value="TypeIITA-like_toxin_pred"/>
</dbReference>
<dbReference type="KEGG" id="dsl:Dacsa_0251"/>
<dbReference type="PANTHER" id="PTHR41791:SF1">
    <property type="entry name" value="SSL7039 PROTEIN"/>
    <property type="match status" value="1"/>
</dbReference>
<keyword evidence="2" id="KW-1185">Reference proteome</keyword>
<dbReference type="NCBIfam" id="TIGR02683">
    <property type="entry name" value="upstrm_HI1419"/>
    <property type="match status" value="1"/>
</dbReference>
<organism evidence="1 2">
    <name type="scientific">Dactylococcopsis salina (strain PCC 8305)</name>
    <name type="common">Myxobactron salinum</name>
    <dbReference type="NCBI Taxonomy" id="13035"/>
    <lineage>
        <taxon>Bacteria</taxon>
        <taxon>Bacillati</taxon>
        <taxon>Cyanobacteriota</taxon>
        <taxon>Cyanophyceae</taxon>
        <taxon>Nodosilineales</taxon>
        <taxon>Cymatolegaceae</taxon>
        <taxon>Dactylococcopsis</taxon>
    </lineage>
</organism>
<dbReference type="AlphaFoldDB" id="K9YQ93"/>
<evidence type="ECO:0000313" key="2">
    <source>
        <dbReference type="Proteomes" id="UP000010482"/>
    </source>
</evidence>
<sequence>MSEIIIKILEPTEAISPFEKWYNSIKDKSVRRRILVRIKRLELGNFGDWKNLGEGVYELRMSFGSGYRVYFARQGNEMVIILGGGDKRSQAQDITNAKALWREYKNEIERFSRDF</sequence>
<dbReference type="Proteomes" id="UP000010482">
    <property type="component" value="Chromosome"/>
</dbReference>
<protein>
    <submittedName>
        <fullName evidence="1">Addiction module killer protein</fullName>
    </submittedName>
</protein>
<dbReference type="OrthoDB" id="9800258at2"/>
<accession>K9YQ93</accession>
<dbReference type="PANTHER" id="PTHR41791">
    <property type="entry name" value="SSL7039 PROTEIN"/>
    <property type="match status" value="1"/>
</dbReference>
<evidence type="ECO:0000313" key="1">
    <source>
        <dbReference type="EMBL" id="AFZ49059.1"/>
    </source>
</evidence>
<dbReference type="eggNOG" id="COG3657">
    <property type="taxonomic scope" value="Bacteria"/>
</dbReference>
<dbReference type="STRING" id="13035.Dacsa_0251"/>
<reference evidence="1" key="1">
    <citation type="submission" date="2012-04" db="EMBL/GenBank/DDBJ databases">
        <title>Finished genome of Dactylococcopsis salina PCC 8305.</title>
        <authorList>
            <consortium name="US DOE Joint Genome Institute"/>
            <person name="Gugger M."/>
            <person name="Coursin T."/>
            <person name="Rippka R."/>
            <person name="Tandeau De Marsac N."/>
            <person name="Huntemann M."/>
            <person name="Wei C.-L."/>
            <person name="Han J."/>
            <person name="Detter J.C."/>
            <person name="Han C."/>
            <person name="Tapia R."/>
            <person name="Daligault H."/>
            <person name="Chen A."/>
            <person name="Krypides N."/>
            <person name="Mavromatis K."/>
            <person name="Markowitz V."/>
            <person name="Szeto E."/>
            <person name="Ivanova N."/>
            <person name="Ovchinnikova G."/>
            <person name="Pagani I."/>
            <person name="Pati A."/>
            <person name="Goodwin L."/>
            <person name="Peters L."/>
            <person name="Pitluck S."/>
            <person name="Woyke T."/>
            <person name="Kerfeld C."/>
        </authorList>
    </citation>
    <scope>NUCLEOTIDE SEQUENCE [LARGE SCALE GENOMIC DNA]</scope>
    <source>
        <strain evidence="1">PCC 8305</strain>
    </source>
</reference>
<gene>
    <name evidence="1" type="ORF">Dacsa_0251</name>
</gene>
<proteinExistence type="predicted"/>
<dbReference type="EMBL" id="CP003944">
    <property type="protein sequence ID" value="AFZ49059.1"/>
    <property type="molecule type" value="Genomic_DNA"/>
</dbReference>
<dbReference type="Pfam" id="PF05973">
    <property type="entry name" value="Gp49"/>
    <property type="match status" value="1"/>
</dbReference>
<dbReference type="PIRSF" id="PIRSF028744">
    <property type="entry name" value="Addict_mod_HI1419"/>
    <property type="match status" value="1"/>
</dbReference>
<dbReference type="HOGENOM" id="CLU_152445_0_1_3"/>
<dbReference type="InterPro" id="IPR009241">
    <property type="entry name" value="HigB-like"/>
</dbReference>
<dbReference type="RefSeq" id="WP_015228072.1">
    <property type="nucleotide sequence ID" value="NC_019780.1"/>
</dbReference>